<accession>A0ABX8N9T5</accession>
<reference evidence="2" key="1">
    <citation type="journal article" date="2021" name="Microorganisms">
        <title>The Ever-Expanding Pseudomonas Genus: Description of 43 New Species and Partition of the Pseudomonas putida Group.</title>
        <authorList>
            <person name="Girard L."/>
            <person name="Lood C."/>
            <person name="Hofte M."/>
            <person name="Vandamme P."/>
            <person name="Rokni-Zadeh H."/>
            <person name="van Noort V."/>
            <person name="Lavigne R."/>
            <person name="De Mot R."/>
        </authorList>
    </citation>
    <scope>NUCLEOTIDE SEQUENCE</scope>
    <source>
        <strain evidence="2">COW40</strain>
    </source>
</reference>
<protein>
    <submittedName>
        <fullName evidence="2">ATP-binding protein</fullName>
    </submittedName>
</protein>
<evidence type="ECO:0000259" key="1">
    <source>
        <dbReference type="SMART" id="SM00382"/>
    </source>
</evidence>
<dbReference type="PANTHER" id="PTHR43581:SF2">
    <property type="entry name" value="EXCINUCLEASE ATPASE SUBUNIT"/>
    <property type="match status" value="1"/>
</dbReference>
<dbReference type="InterPro" id="IPR051396">
    <property type="entry name" value="Bact_Antivir_Def_Nuclease"/>
</dbReference>
<keyword evidence="2" id="KW-0547">Nucleotide-binding</keyword>
<dbReference type="InterPro" id="IPR003959">
    <property type="entry name" value="ATPase_AAA_core"/>
</dbReference>
<dbReference type="CDD" id="cd00267">
    <property type="entry name" value="ABC_ATPase"/>
    <property type="match status" value="1"/>
</dbReference>
<organism evidence="2 3">
    <name type="scientific">Pseudomonas fakonensis</name>
    <dbReference type="NCBI Taxonomy" id="2842355"/>
    <lineage>
        <taxon>Bacteria</taxon>
        <taxon>Pseudomonadati</taxon>
        <taxon>Pseudomonadota</taxon>
        <taxon>Gammaproteobacteria</taxon>
        <taxon>Pseudomonadales</taxon>
        <taxon>Pseudomonadaceae</taxon>
        <taxon>Pseudomonas</taxon>
    </lineage>
</organism>
<dbReference type="SMART" id="SM00382">
    <property type="entry name" value="AAA"/>
    <property type="match status" value="1"/>
</dbReference>
<keyword evidence="3" id="KW-1185">Reference proteome</keyword>
<sequence>MFYDARELRALSILKKVKKHPGLQAADENELIYSCIAVVSYLLLRGEAPASRPISIDEMTGIGEHAQEAEIPHNNAHLPHLFEALHSPFQGLGTRGTTEFLNYLIDRCIKRLTQVEPRHCKIVSGFAGTVLNHRPYDVIDVVPNVADLSLGTKSQGIKHSFLMSGRISKAQYNLIKLKLHCSQINIRFVDRPRNLPNPNEHRAYLIDAPLPKNLSVDQDKLIHEMASEEILEQIPGDLGDGSLYILTRSANGVNSAEFKRSWQRYHRSMEAVIAFDSYHDNILKKFIFIVLNRQNTRNDACLYINLSNNPAIQHLDAIERSMLAGAVYLSWRFNVHSVKNISEKATSLWNSHFKNGYRNVNGLCNEILQTPVPNRHLFNVKRHVNFAERKTITQDYNVEELLEHLNSATPTCLYIMGNNGSGKSSLLGKLAAQITENKQPSTGITLSQSSRFPKMSGNEHFLSYCLKNRTPKYLSEIVPKLISALCRDVKKLDTFNRCLELLDFTQNLYLGPKPHSDESFDVNIEHLISIGESAIENDESLRDLHEESLAFYLVKKSSPDNYIIFSELSSGERNIIALLALCIDSSARGKIVLLDEPEISLHVRWQQRFPLLLEIISQHLKVSFITATHSPLLISNAPLDNTHAYTLKAGSLEYIEAAKRRSVETALVSVFDTYTPLNKEVYERCARLVALTIEGKNSQTKQLKKFYNDNLKQLKDLKITVKASSVINHDSRHKSDLDLINKAMVAIKAVRDEASDASA</sequence>
<gene>
    <name evidence="2" type="ORF">KSS94_08225</name>
</gene>
<evidence type="ECO:0000313" key="2">
    <source>
        <dbReference type="EMBL" id="QXH53090.1"/>
    </source>
</evidence>
<feature type="domain" description="AAA+ ATPase" evidence="1">
    <location>
        <begin position="409"/>
        <end position="650"/>
    </location>
</feature>
<dbReference type="GO" id="GO:0005524">
    <property type="term" value="F:ATP binding"/>
    <property type="evidence" value="ECO:0007669"/>
    <property type="project" value="UniProtKB-KW"/>
</dbReference>
<name>A0ABX8N9T5_9PSED</name>
<dbReference type="EMBL" id="CP077076">
    <property type="protein sequence ID" value="QXH53090.1"/>
    <property type="molecule type" value="Genomic_DNA"/>
</dbReference>
<dbReference type="Pfam" id="PF13304">
    <property type="entry name" value="AAA_21"/>
    <property type="match status" value="1"/>
</dbReference>
<dbReference type="Proteomes" id="UP001046350">
    <property type="component" value="Chromosome"/>
</dbReference>
<evidence type="ECO:0000313" key="3">
    <source>
        <dbReference type="Proteomes" id="UP001046350"/>
    </source>
</evidence>
<dbReference type="RefSeq" id="WP_217842504.1">
    <property type="nucleotide sequence ID" value="NZ_CP077076.1"/>
</dbReference>
<dbReference type="InterPro" id="IPR003593">
    <property type="entry name" value="AAA+_ATPase"/>
</dbReference>
<proteinExistence type="predicted"/>
<keyword evidence="2" id="KW-0067">ATP-binding</keyword>
<dbReference type="PANTHER" id="PTHR43581">
    <property type="entry name" value="ATP/GTP PHOSPHATASE"/>
    <property type="match status" value="1"/>
</dbReference>